<gene>
    <name evidence="2" type="ORF">Csa_3G690830</name>
</gene>
<sequence length="49" mass="5100">MRDFMFAAAVASIAGVAVAKPETGSPEANKIYSTVCGDHANCQDLSQPE</sequence>
<organism evidence="2 3">
    <name type="scientific">Cucumis sativus</name>
    <name type="common">Cucumber</name>
    <dbReference type="NCBI Taxonomy" id="3659"/>
    <lineage>
        <taxon>Eukaryota</taxon>
        <taxon>Viridiplantae</taxon>
        <taxon>Streptophyta</taxon>
        <taxon>Embryophyta</taxon>
        <taxon>Tracheophyta</taxon>
        <taxon>Spermatophyta</taxon>
        <taxon>Magnoliopsida</taxon>
        <taxon>eudicotyledons</taxon>
        <taxon>Gunneridae</taxon>
        <taxon>Pentapetalae</taxon>
        <taxon>rosids</taxon>
        <taxon>fabids</taxon>
        <taxon>Cucurbitales</taxon>
        <taxon>Cucurbitaceae</taxon>
        <taxon>Benincaseae</taxon>
        <taxon>Cucumis</taxon>
    </lineage>
</organism>
<keyword evidence="1" id="KW-0732">Signal</keyword>
<evidence type="ECO:0000313" key="2">
    <source>
        <dbReference type="EMBL" id="KGN58586.1"/>
    </source>
</evidence>
<reference evidence="2 3" key="1">
    <citation type="journal article" date="2009" name="Nat. Genet.">
        <title>The genome of the cucumber, Cucumis sativus L.</title>
        <authorList>
            <person name="Huang S."/>
            <person name="Li R."/>
            <person name="Zhang Z."/>
            <person name="Li L."/>
            <person name="Gu X."/>
            <person name="Fan W."/>
            <person name="Lucas W.J."/>
            <person name="Wang X."/>
            <person name="Xie B."/>
            <person name="Ni P."/>
            <person name="Ren Y."/>
            <person name="Zhu H."/>
            <person name="Li J."/>
            <person name="Lin K."/>
            <person name="Jin W."/>
            <person name="Fei Z."/>
            <person name="Li G."/>
            <person name="Staub J."/>
            <person name="Kilian A."/>
            <person name="van der Vossen E.A."/>
            <person name="Wu Y."/>
            <person name="Guo J."/>
            <person name="He J."/>
            <person name="Jia Z."/>
            <person name="Ren Y."/>
            <person name="Tian G."/>
            <person name="Lu Y."/>
            <person name="Ruan J."/>
            <person name="Qian W."/>
            <person name="Wang M."/>
            <person name="Huang Q."/>
            <person name="Li B."/>
            <person name="Xuan Z."/>
            <person name="Cao J."/>
            <person name="Asan"/>
            <person name="Wu Z."/>
            <person name="Zhang J."/>
            <person name="Cai Q."/>
            <person name="Bai Y."/>
            <person name="Zhao B."/>
            <person name="Han Y."/>
            <person name="Li Y."/>
            <person name="Li X."/>
            <person name="Wang S."/>
            <person name="Shi Q."/>
            <person name="Liu S."/>
            <person name="Cho W.K."/>
            <person name="Kim J.Y."/>
            <person name="Xu Y."/>
            <person name="Heller-Uszynska K."/>
            <person name="Miao H."/>
            <person name="Cheng Z."/>
            <person name="Zhang S."/>
            <person name="Wu J."/>
            <person name="Yang Y."/>
            <person name="Kang H."/>
            <person name="Li M."/>
            <person name="Liang H."/>
            <person name="Ren X."/>
            <person name="Shi Z."/>
            <person name="Wen M."/>
            <person name="Jian M."/>
            <person name="Yang H."/>
            <person name="Zhang G."/>
            <person name="Yang Z."/>
            <person name="Chen R."/>
            <person name="Liu S."/>
            <person name="Li J."/>
            <person name="Ma L."/>
            <person name="Liu H."/>
            <person name="Zhou Y."/>
            <person name="Zhao J."/>
            <person name="Fang X."/>
            <person name="Li G."/>
            <person name="Fang L."/>
            <person name="Li Y."/>
            <person name="Liu D."/>
            <person name="Zheng H."/>
            <person name="Zhang Y."/>
            <person name="Qin N."/>
            <person name="Li Z."/>
            <person name="Yang G."/>
            <person name="Yang S."/>
            <person name="Bolund L."/>
            <person name="Kristiansen K."/>
            <person name="Zheng H."/>
            <person name="Li S."/>
            <person name="Zhang X."/>
            <person name="Yang H."/>
            <person name="Wang J."/>
            <person name="Sun R."/>
            <person name="Zhang B."/>
            <person name="Jiang S."/>
            <person name="Wang J."/>
            <person name="Du Y."/>
            <person name="Li S."/>
        </authorList>
    </citation>
    <scope>NUCLEOTIDE SEQUENCE [LARGE SCALE GENOMIC DNA]</scope>
    <source>
        <strain evidence="3">cv. 9930</strain>
    </source>
</reference>
<dbReference type="AlphaFoldDB" id="A0A0A0LEU7"/>
<protein>
    <submittedName>
        <fullName evidence="2">Uncharacterized protein</fullName>
    </submittedName>
</protein>
<accession>A0A0A0LEU7</accession>
<proteinExistence type="predicted"/>
<keyword evidence="3" id="KW-1185">Reference proteome</keyword>
<feature type="signal peptide" evidence="1">
    <location>
        <begin position="1"/>
        <end position="19"/>
    </location>
</feature>
<dbReference type="Gramene" id="KGN58586">
    <property type="protein sequence ID" value="KGN58586"/>
    <property type="gene ID" value="Csa_3G690830"/>
</dbReference>
<dbReference type="EMBL" id="CM002924">
    <property type="protein sequence ID" value="KGN58586.1"/>
    <property type="molecule type" value="Genomic_DNA"/>
</dbReference>
<evidence type="ECO:0000256" key="1">
    <source>
        <dbReference type="SAM" id="SignalP"/>
    </source>
</evidence>
<feature type="chain" id="PRO_5005417806" evidence="1">
    <location>
        <begin position="20"/>
        <end position="49"/>
    </location>
</feature>
<evidence type="ECO:0000313" key="3">
    <source>
        <dbReference type="Proteomes" id="UP000029981"/>
    </source>
</evidence>
<reference evidence="2 3" key="2">
    <citation type="journal article" date="2009" name="PLoS ONE">
        <title>An integrated genetic and cytogenetic map of the cucumber genome.</title>
        <authorList>
            <person name="Ren Y."/>
            <person name="Zhang Z."/>
            <person name="Liu J."/>
            <person name="Staub J.E."/>
            <person name="Han Y."/>
            <person name="Cheng Z."/>
            <person name="Li X."/>
            <person name="Lu J."/>
            <person name="Miao H."/>
            <person name="Kang H."/>
            <person name="Xie B."/>
            <person name="Gu X."/>
            <person name="Wang X."/>
            <person name="Du Y."/>
            <person name="Jin W."/>
            <person name="Huang S."/>
        </authorList>
    </citation>
    <scope>NUCLEOTIDE SEQUENCE [LARGE SCALE GENOMIC DNA]</scope>
    <source>
        <strain evidence="3">cv. 9930</strain>
    </source>
</reference>
<reference evidence="2 3" key="4">
    <citation type="journal article" date="2011" name="BMC Genomics">
        <title>RNA-Seq improves annotation of protein-coding genes in the cucumber genome.</title>
        <authorList>
            <person name="Li Z."/>
            <person name="Zhang Z."/>
            <person name="Yan P."/>
            <person name="Huang S."/>
            <person name="Fei Z."/>
            <person name="Lin K."/>
        </authorList>
    </citation>
    <scope>NUCLEOTIDE SEQUENCE [LARGE SCALE GENOMIC DNA]</scope>
    <source>
        <strain evidence="3">cv. 9930</strain>
    </source>
</reference>
<dbReference type="Proteomes" id="UP000029981">
    <property type="component" value="Chromosome 3"/>
</dbReference>
<reference evidence="2 3" key="3">
    <citation type="journal article" date="2010" name="BMC Genomics">
        <title>Transcriptome sequencing and comparative analysis of cucumber flowers with different sex types.</title>
        <authorList>
            <person name="Guo S."/>
            <person name="Zheng Y."/>
            <person name="Joung J.G."/>
            <person name="Liu S."/>
            <person name="Zhang Z."/>
            <person name="Crasta O.R."/>
            <person name="Sobral B.W."/>
            <person name="Xu Y."/>
            <person name="Huang S."/>
            <person name="Fei Z."/>
        </authorList>
    </citation>
    <scope>NUCLEOTIDE SEQUENCE [LARGE SCALE GENOMIC DNA]</scope>
    <source>
        <strain evidence="3">cv. 9930</strain>
    </source>
</reference>
<name>A0A0A0LEU7_CUCSA</name>